<sequence length="109" mass="11840">MQWTKVCEKSDLIAGAGVAALVQGNQLALFYVPQSEQQVFALSNWDPAGKANVLSRGIVGHLGGQWVVASPLYKQHFALETGLCMEESLNVSTWQTKVEDDGIYVGVMN</sequence>
<organism evidence="4 5">
    <name type="scientific">Rhodanobacter aciditrophus</name>
    <dbReference type="NCBI Taxonomy" id="1623218"/>
    <lineage>
        <taxon>Bacteria</taxon>
        <taxon>Pseudomonadati</taxon>
        <taxon>Pseudomonadota</taxon>
        <taxon>Gammaproteobacteria</taxon>
        <taxon>Lysobacterales</taxon>
        <taxon>Rhodanobacteraceae</taxon>
        <taxon>Rhodanobacter</taxon>
    </lineage>
</organism>
<dbReference type="PROSITE" id="PS51300">
    <property type="entry name" value="NIRD"/>
    <property type="match status" value="1"/>
</dbReference>
<dbReference type="PANTHER" id="PTHR40562:SF1">
    <property type="entry name" value="NITRITE REDUCTASE (NADH) SMALL SUBUNIT"/>
    <property type="match status" value="1"/>
</dbReference>
<dbReference type="PANTHER" id="PTHR40562">
    <property type="match status" value="1"/>
</dbReference>
<accession>A0ABW4B3B0</accession>
<evidence type="ECO:0000259" key="3">
    <source>
        <dbReference type="Pfam" id="PF13806"/>
    </source>
</evidence>
<dbReference type="InterPro" id="IPR036922">
    <property type="entry name" value="Rieske_2Fe-2S_sf"/>
</dbReference>
<dbReference type="InterPro" id="IPR017881">
    <property type="entry name" value="NirD"/>
</dbReference>
<gene>
    <name evidence="4" type="primary">nirD</name>
    <name evidence="4" type="ORF">ACFQ45_10745</name>
</gene>
<evidence type="ECO:0000256" key="2">
    <source>
        <dbReference type="ARBA" id="ARBA00023063"/>
    </source>
</evidence>
<reference evidence="5" key="1">
    <citation type="journal article" date="2019" name="Int. J. Syst. Evol. Microbiol.">
        <title>The Global Catalogue of Microorganisms (GCM) 10K type strain sequencing project: providing services to taxonomists for standard genome sequencing and annotation.</title>
        <authorList>
            <consortium name="The Broad Institute Genomics Platform"/>
            <consortium name="The Broad Institute Genome Sequencing Center for Infectious Disease"/>
            <person name="Wu L."/>
            <person name="Ma J."/>
        </authorList>
    </citation>
    <scope>NUCLEOTIDE SEQUENCE [LARGE SCALE GENOMIC DNA]</scope>
    <source>
        <strain evidence="5">JCM 30774</strain>
    </source>
</reference>
<keyword evidence="5" id="KW-1185">Reference proteome</keyword>
<keyword evidence="1" id="KW-0560">Oxidoreductase</keyword>
<dbReference type="NCBIfam" id="TIGR02378">
    <property type="entry name" value="nirD_assim_sml"/>
    <property type="match status" value="1"/>
</dbReference>
<dbReference type="Proteomes" id="UP001597059">
    <property type="component" value="Unassembled WGS sequence"/>
</dbReference>
<name>A0ABW4B3B0_9GAMM</name>
<dbReference type="InterPro" id="IPR012748">
    <property type="entry name" value="Rieske-like_NirD"/>
</dbReference>
<dbReference type="EMBL" id="JBHTMN010000011">
    <property type="protein sequence ID" value="MFD1383850.1"/>
    <property type="molecule type" value="Genomic_DNA"/>
</dbReference>
<keyword evidence="2" id="KW-0534">Nitrate assimilation</keyword>
<comment type="caution">
    <text evidence="4">The sequence shown here is derived from an EMBL/GenBank/DDBJ whole genome shotgun (WGS) entry which is preliminary data.</text>
</comment>
<evidence type="ECO:0000313" key="4">
    <source>
        <dbReference type="EMBL" id="MFD1383850.1"/>
    </source>
</evidence>
<dbReference type="CDD" id="cd03529">
    <property type="entry name" value="Rieske_NirD"/>
    <property type="match status" value="1"/>
</dbReference>
<dbReference type="SUPFAM" id="SSF50022">
    <property type="entry name" value="ISP domain"/>
    <property type="match status" value="1"/>
</dbReference>
<dbReference type="Pfam" id="PF13806">
    <property type="entry name" value="Rieske_2"/>
    <property type="match status" value="1"/>
</dbReference>
<feature type="domain" description="Rieske-like [2Fe-2S]" evidence="3">
    <location>
        <begin position="2"/>
        <end position="105"/>
    </location>
</feature>
<dbReference type="Gene3D" id="2.102.10.10">
    <property type="entry name" value="Rieske [2Fe-2S] iron-sulphur domain"/>
    <property type="match status" value="1"/>
</dbReference>
<dbReference type="RefSeq" id="WP_377367509.1">
    <property type="nucleotide sequence ID" value="NZ_JBHTMN010000011.1"/>
</dbReference>
<evidence type="ECO:0000313" key="5">
    <source>
        <dbReference type="Proteomes" id="UP001597059"/>
    </source>
</evidence>
<protein>
    <submittedName>
        <fullName evidence="4">Nitrite reductase small subunit NirD</fullName>
    </submittedName>
</protein>
<proteinExistence type="predicted"/>
<evidence type="ECO:0000256" key="1">
    <source>
        <dbReference type="ARBA" id="ARBA00023002"/>
    </source>
</evidence>